<dbReference type="InterPro" id="IPR020568">
    <property type="entry name" value="Ribosomal_Su5_D2-typ_SF"/>
</dbReference>
<dbReference type="PANTHER" id="PTHR33992:SF1">
    <property type="entry name" value="RIBONUCLEASE P PROTEIN COMPONENT"/>
    <property type="match status" value="1"/>
</dbReference>
<evidence type="ECO:0000313" key="8">
    <source>
        <dbReference type="EMBL" id="HJC10408.1"/>
    </source>
</evidence>
<dbReference type="InterPro" id="IPR000100">
    <property type="entry name" value="RNase_P"/>
</dbReference>
<dbReference type="InterPro" id="IPR014721">
    <property type="entry name" value="Ribsml_uS5_D2-typ_fold_subgr"/>
</dbReference>
<evidence type="ECO:0000256" key="3">
    <source>
        <dbReference type="ARBA" id="ARBA00022759"/>
    </source>
</evidence>
<dbReference type="GO" id="GO:0030677">
    <property type="term" value="C:ribonuclease P complex"/>
    <property type="evidence" value="ECO:0007669"/>
    <property type="project" value="TreeGrafter"/>
</dbReference>
<dbReference type="GO" id="GO:0004526">
    <property type="term" value="F:ribonuclease P activity"/>
    <property type="evidence" value="ECO:0007669"/>
    <property type="project" value="UniProtKB-UniRule"/>
</dbReference>
<dbReference type="Pfam" id="PF00825">
    <property type="entry name" value="Ribonuclease_P"/>
    <property type="match status" value="1"/>
</dbReference>
<accession>A0A9D2SJ72</accession>
<dbReference type="PANTHER" id="PTHR33992">
    <property type="entry name" value="RIBONUCLEASE P PROTEIN COMPONENT"/>
    <property type="match status" value="1"/>
</dbReference>
<organism evidence="8 9">
    <name type="scientific">Candidatus Blautia merdigallinarum</name>
    <dbReference type="NCBI Taxonomy" id="2838495"/>
    <lineage>
        <taxon>Bacteria</taxon>
        <taxon>Bacillati</taxon>
        <taxon>Bacillota</taxon>
        <taxon>Clostridia</taxon>
        <taxon>Lachnospirales</taxon>
        <taxon>Lachnospiraceae</taxon>
        <taxon>Blautia</taxon>
    </lineage>
</organism>
<dbReference type="EC" id="3.1.26.5" evidence="6 7"/>
<dbReference type="NCBIfam" id="TIGR00188">
    <property type="entry name" value="rnpA"/>
    <property type="match status" value="1"/>
</dbReference>
<keyword evidence="2 6" id="KW-0540">Nuclease</keyword>
<keyword evidence="3 6" id="KW-0255">Endonuclease</keyword>
<comment type="function">
    <text evidence="6">RNaseP catalyzes the removal of the 5'-leader sequence from pre-tRNA to produce the mature 5'-terminus. It can also cleave other RNA substrates such as 4.5S RNA. The protein component plays an auxiliary but essential role in vivo by binding to the 5'-leader sequence and broadening the substrate specificity of the ribozyme.</text>
</comment>
<keyword evidence="1 6" id="KW-0819">tRNA processing</keyword>
<protein>
    <recommendedName>
        <fullName evidence="6 7">Ribonuclease P protein component</fullName>
        <shortName evidence="6">RNase P protein</shortName>
        <shortName evidence="6">RNaseP protein</shortName>
        <ecNumber evidence="6 7">3.1.26.5</ecNumber>
    </recommendedName>
    <alternativeName>
        <fullName evidence="6">Protein C5</fullName>
    </alternativeName>
</protein>
<dbReference type="Gene3D" id="3.30.230.10">
    <property type="match status" value="1"/>
</dbReference>
<reference evidence="8" key="1">
    <citation type="journal article" date="2021" name="PeerJ">
        <title>Extensive microbial diversity within the chicken gut microbiome revealed by metagenomics and culture.</title>
        <authorList>
            <person name="Gilroy R."/>
            <person name="Ravi A."/>
            <person name="Getino M."/>
            <person name="Pursley I."/>
            <person name="Horton D.L."/>
            <person name="Alikhan N.F."/>
            <person name="Baker D."/>
            <person name="Gharbi K."/>
            <person name="Hall N."/>
            <person name="Watson M."/>
            <person name="Adriaenssens E.M."/>
            <person name="Foster-Nyarko E."/>
            <person name="Jarju S."/>
            <person name="Secka A."/>
            <person name="Antonio M."/>
            <person name="Oren A."/>
            <person name="Chaudhuri R.R."/>
            <person name="La Ragione R."/>
            <person name="Hildebrand F."/>
            <person name="Pallen M.J."/>
        </authorList>
    </citation>
    <scope>NUCLEOTIDE SEQUENCE</scope>
    <source>
        <strain evidence="8">ChiSxjej6B18-287</strain>
    </source>
</reference>
<comment type="catalytic activity">
    <reaction evidence="6">
        <text>Endonucleolytic cleavage of RNA, removing 5'-extranucleotides from tRNA precursor.</text>
        <dbReference type="EC" id="3.1.26.5"/>
    </reaction>
</comment>
<evidence type="ECO:0000256" key="2">
    <source>
        <dbReference type="ARBA" id="ARBA00022722"/>
    </source>
</evidence>
<dbReference type="EMBL" id="DWWV01000078">
    <property type="protein sequence ID" value="HJC10408.1"/>
    <property type="molecule type" value="Genomic_DNA"/>
</dbReference>
<dbReference type="GO" id="GO:0001682">
    <property type="term" value="P:tRNA 5'-leader removal"/>
    <property type="evidence" value="ECO:0007669"/>
    <property type="project" value="UniProtKB-UniRule"/>
</dbReference>
<gene>
    <name evidence="6 8" type="primary">rnpA</name>
    <name evidence="8" type="ORF">H9935_06280</name>
</gene>
<dbReference type="SUPFAM" id="SSF54211">
    <property type="entry name" value="Ribosomal protein S5 domain 2-like"/>
    <property type="match status" value="1"/>
</dbReference>
<name>A0A9D2SJ72_9FIRM</name>
<dbReference type="GO" id="GO:0000049">
    <property type="term" value="F:tRNA binding"/>
    <property type="evidence" value="ECO:0007669"/>
    <property type="project" value="UniProtKB-UniRule"/>
</dbReference>
<evidence type="ECO:0000256" key="5">
    <source>
        <dbReference type="ARBA" id="ARBA00022884"/>
    </source>
</evidence>
<dbReference type="GO" id="GO:0042781">
    <property type="term" value="F:3'-tRNA processing endoribonuclease activity"/>
    <property type="evidence" value="ECO:0007669"/>
    <property type="project" value="TreeGrafter"/>
</dbReference>
<dbReference type="Proteomes" id="UP000823893">
    <property type="component" value="Unassembled WGS sequence"/>
</dbReference>
<keyword evidence="5 6" id="KW-0694">RNA-binding</keyword>
<dbReference type="HAMAP" id="MF_00227">
    <property type="entry name" value="RNase_P"/>
    <property type="match status" value="1"/>
</dbReference>
<evidence type="ECO:0000256" key="4">
    <source>
        <dbReference type="ARBA" id="ARBA00022801"/>
    </source>
</evidence>
<comment type="caution">
    <text evidence="8">The sequence shown here is derived from an EMBL/GenBank/DDBJ whole genome shotgun (WGS) entry which is preliminary data.</text>
</comment>
<evidence type="ECO:0000256" key="7">
    <source>
        <dbReference type="NCBIfam" id="TIGR00188"/>
    </source>
</evidence>
<comment type="similarity">
    <text evidence="6">Belongs to the RnpA family.</text>
</comment>
<comment type="subunit">
    <text evidence="6">Consists of a catalytic RNA component (M1 or rnpB) and a protein subunit.</text>
</comment>
<evidence type="ECO:0000313" key="9">
    <source>
        <dbReference type="Proteomes" id="UP000823893"/>
    </source>
</evidence>
<sequence length="123" mass="14553">MKYSESLRKNWDFQLVYKNGTSYANRYLVMYVLKNQLNRNRLGISVSKKVGNSVVRHRLTRLIRESYRLNEEKFVCGYDMVVIVRVNGKNQGYHSMESALLHLGKLHKILRSEENEENIDQND</sequence>
<proteinExistence type="inferred from homology"/>
<evidence type="ECO:0000256" key="1">
    <source>
        <dbReference type="ARBA" id="ARBA00022694"/>
    </source>
</evidence>
<reference evidence="8" key="2">
    <citation type="submission" date="2021-04" db="EMBL/GenBank/DDBJ databases">
        <authorList>
            <person name="Gilroy R."/>
        </authorList>
    </citation>
    <scope>NUCLEOTIDE SEQUENCE</scope>
    <source>
        <strain evidence="8">ChiSxjej6B18-287</strain>
    </source>
</reference>
<keyword evidence="4 6" id="KW-0378">Hydrolase</keyword>
<dbReference type="AlphaFoldDB" id="A0A9D2SJ72"/>
<evidence type="ECO:0000256" key="6">
    <source>
        <dbReference type="HAMAP-Rule" id="MF_00227"/>
    </source>
</evidence>